<sequence length="167" mass="18636">MKIIVKLDDQGLLPDQYGKYAADDLKVSGHPILSFPFELVDVPADAQFLSWSLVDYDAVPVAGFPWIHWLVADVPVTSQIAEDFSRKTRAAQGKNSNASRFLTKSSERIINRYTGPSPPNETHDYQLIVYAHKDALGLQEGFYLNDLMKAVEPIALAQAKIYLPSRS</sequence>
<organism evidence="1 2">
    <name type="scientific">Pseudolactococcus insecticola</name>
    <dbReference type="NCBI Taxonomy" id="2709158"/>
    <lineage>
        <taxon>Bacteria</taxon>
        <taxon>Bacillati</taxon>
        <taxon>Bacillota</taxon>
        <taxon>Bacilli</taxon>
        <taxon>Lactobacillales</taxon>
        <taxon>Streptococcaceae</taxon>
        <taxon>Pseudolactococcus</taxon>
    </lineage>
</organism>
<comment type="caution">
    <text evidence="1">The sequence shown here is derived from an EMBL/GenBank/DDBJ whole genome shotgun (WGS) entry which is preliminary data.</text>
</comment>
<evidence type="ECO:0000313" key="2">
    <source>
        <dbReference type="Proteomes" id="UP000475928"/>
    </source>
</evidence>
<keyword evidence="2" id="KW-1185">Reference proteome</keyword>
<proteinExistence type="predicted"/>
<dbReference type="SUPFAM" id="SSF49777">
    <property type="entry name" value="PEBP-like"/>
    <property type="match status" value="1"/>
</dbReference>
<dbReference type="Proteomes" id="UP000475928">
    <property type="component" value="Unassembled WGS sequence"/>
</dbReference>
<evidence type="ECO:0000313" key="1">
    <source>
        <dbReference type="EMBL" id="GFH41331.1"/>
    </source>
</evidence>
<dbReference type="InterPro" id="IPR036610">
    <property type="entry name" value="PEBP-like_sf"/>
</dbReference>
<accession>A0A6A0BA44</accession>
<dbReference type="AlphaFoldDB" id="A0A6A0BA44"/>
<name>A0A6A0BA44_9LACT</name>
<gene>
    <name evidence="1" type="ORF">Hs20B_17290</name>
</gene>
<dbReference type="CDD" id="cd00865">
    <property type="entry name" value="PEBP_bact_arch"/>
    <property type="match status" value="1"/>
</dbReference>
<dbReference type="RefSeq" id="WP_172357713.1">
    <property type="nucleotide sequence ID" value="NZ_BLLH01000012.1"/>
</dbReference>
<dbReference type="InterPro" id="IPR008914">
    <property type="entry name" value="PEBP"/>
</dbReference>
<protein>
    <submittedName>
        <fullName evidence="1">Phosphatidylethanolamine-binding protein</fullName>
    </submittedName>
</protein>
<dbReference type="Pfam" id="PF01161">
    <property type="entry name" value="PBP"/>
    <property type="match status" value="1"/>
</dbReference>
<dbReference type="EMBL" id="BLLH01000012">
    <property type="protein sequence ID" value="GFH41331.1"/>
    <property type="molecule type" value="Genomic_DNA"/>
</dbReference>
<dbReference type="NCBIfam" id="TIGR00481">
    <property type="entry name" value="YbhB/YbcL family Raf kinase inhibitor-like protein"/>
    <property type="match status" value="1"/>
</dbReference>
<dbReference type="Gene3D" id="3.90.280.10">
    <property type="entry name" value="PEBP-like"/>
    <property type="match status" value="1"/>
</dbReference>
<dbReference type="InterPro" id="IPR005247">
    <property type="entry name" value="YbhB_YbcL/LppC-like"/>
</dbReference>
<reference evidence="1 2" key="1">
    <citation type="submission" date="2020-02" db="EMBL/GenBank/DDBJ databases">
        <title>Draft genome sequence of Lactococcus sp. Hs20B0-1.</title>
        <authorList>
            <person name="Noda S."/>
            <person name="Yuki M."/>
            <person name="Ohkuma M."/>
        </authorList>
    </citation>
    <scope>NUCLEOTIDE SEQUENCE [LARGE SCALE GENOMIC DNA]</scope>
    <source>
        <strain evidence="1 2">Hs20B0-1</strain>
    </source>
</reference>